<accession>A0A811RP37</accession>
<proteinExistence type="predicted"/>
<keyword evidence="3" id="KW-1185">Reference proteome</keyword>
<keyword evidence="1" id="KW-0472">Membrane</keyword>
<organism evidence="2 3">
    <name type="scientific">Miscanthus lutarioriparius</name>
    <dbReference type="NCBI Taxonomy" id="422564"/>
    <lineage>
        <taxon>Eukaryota</taxon>
        <taxon>Viridiplantae</taxon>
        <taxon>Streptophyta</taxon>
        <taxon>Embryophyta</taxon>
        <taxon>Tracheophyta</taxon>
        <taxon>Spermatophyta</taxon>
        <taxon>Magnoliopsida</taxon>
        <taxon>Liliopsida</taxon>
        <taxon>Poales</taxon>
        <taxon>Poaceae</taxon>
        <taxon>PACMAD clade</taxon>
        <taxon>Panicoideae</taxon>
        <taxon>Andropogonodae</taxon>
        <taxon>Andropogoneae</taxon>
        <taxon>Saccharinae</taxon>
        <taxon>Miscanthus</taxon>
    </lineage>
</organism>
<reference evidence="2" key="1">
    <citation type="submission" date="2020-10" db="EMBL/GenBank/DDBJ databases">
        <authorList>
            <person name="Han B."/>
            <person name="Lu T."/>
            <person name="Zhao Q."/>
            <person name="Huang X."/>
            <person name="Zhao Y."/>
        </authorList>
    </citation>
    <scope>NUCLEOTIDE SEQUENCE</scope>
</reference>
<dbReference type="OrthoDB" id="696297at2759"/>
<sequence length="416" mass="46758">MTILNGSANIEIRTELGALFREKIEWEISRLSSDKEFLIIFPDEDKRHQLARIKNFEFETADVKAQVRSTDLNPGADGCLEVVWVRAYNFPDYALTPEAVMEVSHLVGDPEEVDLAALKWGSAAQQKGNATQHVQNTAHKYTPIQNKEVESFVERVAEESLTQNEDDNNTIGGGDQILTQQSVTDNLNVQNTIDDTVLPQESDDVETTLLNSTTEPKEIQQNNGGLGEKMLDSDGKSEEELVDYDYDYEPTEREKAEMEILEKEMEGKIRALEPHMNFTDGTTTNMTTDDNSGEDFEATIAKLFEGKALATEETDEVIQEDMNARRVKKQPAEAQRKSLRISNVNIQEQASKLKAKRNEITEMEYSAEGGGKEMGFEDGGKTIKTFGAKRPRLMSLALCVAFFWDVIFVVLCHHVC</sequence>
<dbReference type="Proteomes" id="UP000604825">
    <property type="component" value="Unassembled WGS sequence"/>
</dbReference>
<protein>
    <submittedName>
        <fullName evidence="2">Uncharacterized protein</fullName>
    </submittedName>
</protein>
<evidence type="ECO:0000256" key="1">
    <source>
        <dbReference type="SAM" id="Phobius"/>
    </source>
</evidence>
<keyword evidence="1" id="KW-0812">Transmembrane</keyword>
<evidence type="ECO:0000313" key="3">
    <source>
        <dbReference type="Proteomes" id="UP000604825"/>
    </source>
</evidence>
<feature type="transmembrane region" description="Helical" evidence="1">
    <location>
        <begin position="393"/>
        <end position="412"/>
    </location>
</feature>
<dbReference type="PANTHER" id="PTHR33170:SF51">
    <property type="entry name" value="CCHC-TYPE DOMAIN-CONTAINING PROTEIN"/>
    <property type="match status" value="1"/>
</dbReference>
<evidence type="ECO:0000313" key="2">
    <source>
        <dbReference type="EMBL" id="CAD6272314.1"/>
    </source>
</evidence>
<comment type="caution">
    <text evidence="2">The sequence shown here is derived from an EMBL/GenBank/DDBJ whole genome shotgun (WGS) entry which is preliminary data.</text>
</comment>
<dbReference type="PANTHER" id="PTHR33170">
    <property type="entry name" value="DUF4283 DOMAIN-CONTAINING PROTEIN-RELATED"/>
    <property type="match status" value="1"/>
</dbReference>
<name>A0A811RP37_9POAL</name>
<keyword evidence="1" id="KW-1133">Transmembrane helix</keyword>
<dbReference type="AlphaFoldDB" id="A0A811RP37"/>
<dbReference type="EMBL" id="CAJGYO010000016">
    <property type="protein sequence ID" value="CAD6272314.1"/>
    <property type="molecule type" value="Genomic_DNA"/>
</dbReference>
<gene>
    <name evidence="2" type="ORF">NCGR_LOCUS55589</name>
</gene>